<comment type="caution">
    <text evidence="1">The sequence shown here is derived from an EMBL/GenBank/DDBJ whole genome shotgun (WGS) entry which is preliminary data.</text>
</comment>
<gene>
    <name evidence="1" type="ORF">AVEN_95618_1</name>
</gene>
<organism evidence="1 2">
    <name type="scientific">Araneus ventricosus</name>
    <name type="common">Orbweaver spider</name>
    <name type="synonym">Epeira ventricosa</name>
    <dbReference type="NCBI Taxonomy" id="182803"/>
    <lineage>
        <taxon>Eukaryota</taxon>
        <taxon>Metazoa</taxon>
        <taxon>Ecdysozoa</taxon>
        <taxon>Arthropoda</taxon>
        <taxon>Chelicerata</taxon>
        <taxon>Arachnida</taxon>
        <taxon>Araneae</taxon>
        <taxon>Araneomorphae</taxon>
        <taxon>Entelegynae</taxon>
        <taxon>Araneoidea</taxon>
        <taxon>Araneidae</taxon>
        <taxon>Araneus</taxon>
    </lineage>
</organism>
<keyword evidence="2" id="KW-1185">Reference proteome</keyword>
<dbReference type="EMBL" id="BGPR01002713">
    <property type="protein sequence ID" value="GBM77833.1"/>
    <property type="molecule type" value="Genomic_DNA"/>
</dbReference>
<dbReference type="AlphaFoldDB" id="A0A4Y2IJ64"/>
<sequence>MDRTRWPNCLATEISRLYSTGFFLLGYAKDKVYSRKIREDSEPPRKIRADLRVSAIAAIATVTTEMLQRTWLELDYRLDILRTTKVAHVEECTDFLIKTL</sequence>
<reference evidence="1 2" key="1">
    <citation type="journal article" date="2019" name="Sci. Rep.">
        <title>Orb-weaving spider Araneus ventricosus genome elucidates the spidroin gene catalogue.</title>
        <authorList>
            <person name="Kono N."/>
            <person name="Nakamura H."/>
            <person name="Ohtoshi R."/>
            <person name="Moran D.A.P."/>
            <person name="Shinohara A."/>
            <person name="Yoshida Y."/>
            <person name="Fujiwara M."/>
            <person name="Mori M."/>
            <person name="Tomita M."/>
            <person name="Arakawa K."/>
        </authorList>
    </citation>
    <scope>NUCLEOTIDE SEQUENCE [LARGE SCALE GENOMIC DNA]</scope>
</reference>
<protein>
    <submittedName>
        <fullName evidence="1">Uncharacterized protein</fullName>
    </submittedName>
</protein>
<evidence type="ECO:0000313" key="2">
    <source>
        <dbReference type="Proteomes" id="UP000499080"/>
    </source>
</evidence>
<dbReference type="OrthoDB" id="7922405at2759"/>
<proteinExistence type="predicted"/>
<dbReference type="Proteomes" id="UP000499080">
    <property type="component" value="Unassembled WGS sequence"/>
</dbReference>
<evidence type="ECO:0000313" key="1">
    <source>
        <dbReference type="EMBL" id="GBM77833.1"/>
    </source>
</evidence>
<name>A0A4Y2IJ64_ARAVE</name>
<accession>A0A4Y2IJ64</accession>